<dbReference type="OMA" id="STLKIMY"/>
<protein>
    <submittedName>
        <fullName evidence="1">Uncharacterized protein</fullName>
    </submittedName>
</protein>
<dbReference type="CTD" id="9940369"/>
<name>A0A1S0U5P0_LOALO</name>
<dbReference type="GeneID" id="9940369"/>
<dbReference type="RefSeq" id="XP_003138566.1">
    <property type="nucleotide sequence ID" value="XM_003138518.2"/>
</dbReference>
<dbReference type="KEGG" id="loa:LOAG_02981"/>
<sequence length="221" mass="25075">MAMGNKEREGKGKDCRRLQQLGPNAYVGWRTGLLAYLRDSLEGNEVVEHRTSLLLAVVARLPLSPRCGLEGHSKQITTKLADYLGNFPSSCLSTEISFSDAQLLLDLQCKRCNEENINENEKNDKFCKRRRRNVMAIWDNIFHLDRDGFAMEQESAAIPKGYALQDSTLKIMYHKLVDHSSDTISEFETFAHSLSIFARLVEDSSVYGFVVKQLLSHNFPS</sequence>
<accession>A0A1S0U5P0</accession>
<dbReference type="OrthoDB" id="10387429at2759"/>
<dbReference type="InParanoid" id="A0A1S0U5P0"/>
<dbReference type="AlphaFoldDB" id="A0A1S0U5P0"/>
<evidence type="ECO:0000313" key="1">
    <source>
        <dbReference type="EMBL" id="EFO25506.1"/>
    </source>
</evidence>
<gene>
    <name evidence="1" type="ORF">LOAG_02981</name>
</gene>
<reference evidence="1" key="1">
    <citation type="submission" date="2012-04" db="EMBL/GenBank/DDBJ databases">
        <title>The Genome Sequence of Loa loa.</title>
        <authorList>
            <consortium name="The Broad Institute Genome Sequencing Platform"/>
            <consortium name="Broad Institute Genome Sequencing Center for Infectious Disease"/>
            <person name="Nutman T.B."/>
            <person name="Fink D.L."/>
            <person name="Russ C."/>
            <person name="Young S."/>
            <person name="Zeng Q."/>
            <person name="Gargeya S."/>
            <person name="Alvarado L."/>
            <person name="Berlin A."/>
            <person name="Chapman S.B."/>
            <person name="Chen Z."/>
            <person name="Freedman E."/>
            <person name="Gellesch M."/>
            <person name="Goldberg J."/>
            <person name="Griggs A."/>
            <person name="Gujja S."/>
            <person name="Heilman E.R."/>
            <person name="Heiman D."/>
            <person name="Howarth C."/>
            <person name="Mehta T."/>
            <person name="Neiman D."/>
            <person name="Pearson M."/>
            <person name="Roberts A."/>
            <person name="Saif S."/>
            <person name="Shea T."/>
            <person name="Shenoy N."/>
            <person name="Sisk P."/>
            <person name="Stolte C."/>
            <person name="Sykes S."/>
            <person name="White J."/>
            <person name="Yandava C."/>
            <person name="Haas B."/>
            <person name="Henn M.R."/>
            <person name="Nusbaum C."/>
            <person name="Birren B."/>
        </authorList>
    </citation>
    <scope>NUCLEOTIDE SEQUENCE [LARGE SCALE GENOMIC DNA]</scope>
</reference>
<dbReference type="EMBL" id="JH712071">
    <property type="protein sequence ID" value="EFO25506.1"/>
    <property type="molecule type" value="Genomic_DNA"/>
</dbReference>
<organism evidence="1">
    <name type="scientific">Loa loa</name>
    <name type="common">Eye worm</name>
    <name type="synonym">Filaria loa</name>
    <dbReference type="NCBI Taxonomy" id="7209"/>
    <lineage>
        <taxon>Eukaryota</taxon>
        <taxon>Metazoa</taxon>
        <taxon>Ecdysozoa</taxon>
        <taxon>Nematoda</taxon>
        <taxon>Chromadorea</taxon>
        <taxon>Rhabditida</taxon>
        <taxon>Spirurina</taxon>
        <taxon>Spiruromorpha</taxon>
        <taxon>Filarioidea</taxon>
        <taxon>Onchocercidae</taxon>
        <taxon>Loa</taxon>
    </lineage>
</organism>
<proteinExistence type="predicted"/>